<dbReference type="SUPFAM" id="SSF143113">
    <property type="entry name" value="NAP-like"/>
    <property type="match status" value="1"/>
</dbReference>
<dbReference type="InterPro" id="IPR037231">
    <property type="entry name" value="NAP-like_sf"/>
</dbReference>
<gene>
    <name evidence="2" type="ORF">E5288_WYG020266</name>
</gene>
<dbReference type="AlphaFoldDB" id="A0A6B0SC54"/>
<feature type="compositionally biased region" description="Basic and acidic residues" evidence="1">
    <location>
        <begin position="83"/>
        <end position="96"/>
    </location>
</feature>
<sequence>MWSDPDDSDPFSKGPEIISSTGCEIYWKDGKDLTLKTLKLQKCEGPEVPVPKSVLHFTKEVSDYQCEESDEEVQEAEGEEEDSDKKPEEGPEKDLDPAEDSPGEPRHVLFRPHTDRLMARGRSQAPSEPGEGLVPPQEQEDLGEGGKV</sequence>
<comment type="caution">
    <text evidence="2">The sequence shown here is derived from an EMBL/GenBank/DDBJ whole genome shotgun (WGS) entry which is preliminary data.</text>
</comment>
<dbReference type="Proteomes" id="UP000322234">
    <property type="component" value="Unassembled WGS sequence"/>
</dbReference>
<proteinExistence type="predicted"/>
<reference evidence="2" key="1">
    <citation type="submission" date="2019-10" db="EMBL/GenBank/DDBJ databases">
        <title>The sequence and de novo assembly of the wild yak genome.</title>
        <authorList>
            <person name="Liu Y."/>
        </authorList>
    </citation>
    <scope>NUCLEOTIDE SEQUENCE [LARGE SCALE GENOMIC DNA]</scope>
    <source>
        <strain evidence="2">WY2019</strain>
    </source>
</reference>
<name>A0A6B0SC54_9CETA</name>
<evidence type="ECO:0000313" key="2">
    <source>
        <dbReference type="EMBL" id="MXQ99560.1"/>
    </source>
</evidence>
<keyword evidence="3" id="KW-1185">Reference proteome</keyword>
<evidence type="ECO:0000313" key="3">
    <source>
        <dbReference type="Proteomes" id="UP000322234"/>
    </source>
</evidence>
<feature type="region of interest" description="Disordered" evidence="1">
    <location>
        <begin position="45"/>
        <end position="148"/>
    </location>
</feature>
<feature type="compositionally biased region" description="Acidic residues" evidence="1">
    <location>
        <begin position="65"/>
        <end position="82"/>
    </location>
</feature>
<evidence type="ECO:0000256" key="1">
    <source>
        <dbReference type="SAM" id="MobiDB-lite"/>
    </source>
</evidence>
<feature type="compositionally biased region" description="Basic and acidic residues" evidence="1">
    <location>
        <begin position="103"/>
        <end position="118"/>
    </location>
</feature>
<organism evidence="2 3">
    <name type="scientific">Bos mutus</name>
    <name type="common">wild yak</name>
    <dbReference type="NCBI Taxonomy" id="72004"/>
    <lineage>
        <taxon>Eukaryota</taxon>
        <taxon>Metazoa</taxon>
        <taxon>Chordata</taxon>
        <taxon>Craniata</taxon>
        <taxon>Vertebrata</taxon>
        <taxon>Euteleostomi</taxon>
        <taxon>Mammalia</taxon>
        <taxon>Eutheria</taxon>
        <taxon>Laurasiatheria</taxon>
        <taxon>Artiodactyla</taxon>
        <taxon>Ruminantia</taxon>
        <taxon>Pecora</taxon>
        <taxon>Bovidae</taxon>
        <taxon>Bovinae</taxon>
        <taxon>Bos</taxon>
    </lineage>
</organism>
<protein>
    <submittedName>
        <fullName evidence="2">Uncharacterized protein</fullName>
    </submittedName>
</protein>
<dbReference type="EMBL" id="VBQZ03000537">
    <property type="protein sequence ID" value="MXQ99560.1"/>
    <property type="molecule type" value="Genomic_DNA"/>
</dbReference>
<accession>A0A6B0SC54</accession>
<feature type="compositionally biased region" description="Acidic residues" evidence="1">
    <location>
        <begin position="138"/>
        <end position="148"/>
    </location>
</feature>